<proteinExistence type="predicted"/>
<dbReference type="Proteomes" id="UP001242021">
    <property type="component" value="Chromosome"/>
</dbReference>
<reference evidence="1" key="1">
    <citation type="submission" date="2022-06" db="EMBL/GenBank/DDBJ databases">
        <title>Brachyspira pilosicoli from pigs in Switzerland.</title>
        <authorList>
            <person name="Schmitt S."/>
            <person name="Arnold M."/>
            <person name="Rossano A."/>
            <person name="Perreten V."/>
        </authorList>
    </citation>
    <scope>NUCLEOTIDE SEQUENCE</scope>
    <source>
        <strain evidence="1">MEI4028</strain>
    </source>
</reference>
<evidence type="ECO:0008006" key="3">
    <source>
        <dbReference type="Google" id="ProtNLM"/>
    </source>
</evidence>
<sequence>MFNNKIDTYQSINNNIAKQINNALKRLPKSQVCKVEEVKGNKVKVSRMLENNNTIGYTDDVPIIRPIYFTYPIKQGDLGLLITSNYPVESYIKDYNTPPKNMSENSNGQGYLFLPLAPDNIDFIQDKEGKSFEIYSLDGKTSIIINDDKIEIKDNASDEGNNILIDENGINITDTNKNNILLNADGISITDKNENNITLSSNGTKIEDKNGNVFEMGSSSVKINNNFEVLQ</sequence>
<dbReference type="RefSeq" id="WP_284602618.1">
    <property type="nucleotide sequence ID" value="NZ_CP098752.1"/>
</dbReference>
<gene>
    <name evidence="1" type="ORF">NEH99_09655</name>
</gene>
<evidence type="ECO:0000313" key="2">
    <source>
        <dbReference type="Proteomes" id="UP001242021"/>
    </source>
</evidence>
<evidence type="ECO:0000313" key="1">
    <source>
        <dbReference type="EMBL" id="WIH94550.1"/>
    </source>
</evidence>
<dbReference type="EMBL" id="CP098754">
    <property type="protein sequence ID" value="WIH94550.1"/>
    <property type="molecule type" value="Genomic_DNA"/>
</dbReference>
<name>A0AAJ6K7V7_BRAPL</name>
<accession>A0AAJ6K7V7</accession>
<dbReference type="AlphaFoldDB" id="A0AAJ6K7V7"/>
<protein>
    <recommendedName>
        <fullName evidence="3">Phage protein Gp138 N-terminal domain-containing protein</fullName>
    </recommendedName>
</protein>
<organism evidence="1 2">
    <name type="scientific">Brachyspira pilosicoli</name>
    <name type="common">Serpulina pilosicoli</name>
    <dbReference type="NCBI Taxonomy" id="52584"/>
    <lineage>
        <taxon>Bacteria</taxon>
        <taxon>Pseudomonadati</taxon>
        <taxon>Spirochaetota</taxon>
        <taxon>Spirochaetia</taxon>
        <taxon>Brachyspirales</taxon>
        <taxon>Brachyspiraceae</taxon>
        <taxon>Brachyspira</taxon>
    </lineage>
</organism>